<sequence length="541" mass="60302">MPTFDATPIVYWALAYLLAGGVLWGSLEKRVPTVAYLLAALVLFGMMRLPAVVFNRELNPDESQMISHALTLYQDPVYWRSVDGTTIGPLDNYLLVLPRLLGFELNYTSARVMGLLCSAGALLFFFGAVRQWFGVATARVALLPPLFFLSFTQEADFVHYSSEQLPLLLLGGCLGLLAWLSRQSTPSLVVALGLGLLAGMVPFAKLQAVPQAVVLVLGGLWITYQHYRHQGTWRPTLALLAGGIAFPLLVLGWTLYHGVFQDLIDFYIKGNSIYAGSNGLLDVPTQLVSLLATSPDFSAYAAMLLLPVLVGTWGWWRSLSSRRESFVPLLLLVYLLASVYAATKSGNSFGHYLNLCIYPWALAAACGWWRLASYKVPLVGTLVLPLVWFGAQDAASFHQSRRLNAFVSEGATTLPTDMVSEKIKTYTRPGDYLVVWGWQCRYYVETQLAQGTAENHSERSIFEHPMREVYRTRYLSDLKRTQPAVFLDAVGKNSIWVSDRATQGHESFPALAKYLTANYLLADTLDDTRLYVRKDRYFSKP</sequence>
<organism evidence="9 10">
    <name type="scientific">Rhabdobacter roseus</name>
    <dbReference type="NCBI Taxonomy" id="1655419"/>
    <lineage>
        <taxon>Bacteria</taxon>
        <taxon>Pseudomonadati</taxon>
        <taxon>Bacteroidota</taxon>
        <taxon>Cytophagia</taxon>
        <taxon>Cytophagales</taxon>
        <taxon>Cytophagaceae</taxon>
        <taxon>Rhabdobacter</taxon>
    </lineage>
</organism>
<feature type="transmembrane region" description="Helical" evidence="8">
    <location>
        <begin position="325"/>
        <end position="343"/>
    </location>
</feature>
<comment type="caution">
    <text evidence="9">The sequence shown here is derived from an EMBL/GenBank/DDBJ whole genome shotgun (WGS) entry which is preliminary data.</text>
</comment>
<reference evidence="9 10" key="1">
    <citation type="submission" date="2020-08" db="EMBL/GenBank/DDBJ databases">
        <title>Genomic Encyclopedia of Type Strains, Phase IV (KMG-IV): sequencing the most valuable type-strain genomes for metagenomic binning, comparative biology and taxonomic classification.</title>
        <authorList>
            <person name="Goeker M."/>
        </authorList>
    </citation>
    <scope>NUCLEOTIDE SEQUENCE [LARGE SCALE GENOMIC DNA]</scope>
    <source>
        <strain evidence="9 10">DSM 105074</strain>
    </source>
</reference>
<evidence type="ECO:0000256" key="5">
    <source>
        <dbReference type="ARBA" id="ARBA00022692"/>
    </source>
</evidence>
<feature type="transmembrane region" description="Helical" evidence="8">
    <location>
        <begin position="6"/>
        <end position="27"/>
    </location>
</feature>
<evidence type="ECO:0000313" key="10">
    <source>
        <dbReference type="Proteomes" id="UP000557307"/>
    </source>
</evidence>
<dbReference type="Proteomes" id="UP000557307">
    <property type="component" value="Unassembled WGS sequence"/>
</dbReference>
<feature type="transmembrane region" description="Helical" evidence="8">
    <location>
        <begin position="34"/>
        <end position="54"/>
    </location>
</feature>
<dbReference type="AlphaFoldDB" id="A0A840TCT4"/>
<evidence type="ECO:0008006" key="11">
    <source>
        <dbReference type="Google" id="ProtNLM"/>
    </source>
</evidence>
<evidence type="ECO:0000256" key="8">
    <source>
        <dbReference type="SAM" id="Phobius"/>
    </source>
</evidence>
<accession>A0A840TCT4</accession>
<feature type="transmembrane region" description="Helical" evidence="8">
    <location>
        <begin position="297"/>
        <end position="316"/>
    </location>
</feature>
<evidence type="ECO:0000256" key="6">
    <source>
        <dbReference type="ARBA" id="ARBA00022989"/>
    </source>
</evidence>
<dbReference type="PANTHER" id="PTHR33908:SF11">
    <property type="entry name" value="MEMBRANE PROTEIN"/>
    <property type="match status" value="1"/>
</dbReference>
<feature type="transmembrane region" description="Helical" evidence="8">
    <location>
        <begin position="236"/>
        <end position="256"/>
    </location>
</feature>
<evidence type="ECO:0000313" key="9">
    <source>
        <dbReference type="EMBL" id="MBB5281886.1"/>
    </source>
</evidence>
<keyword evidence="4" id="KW-0808">Transferase</keyword>
<proteinExistence type="predicted"/>
<keyword evidence="5 8" id="KW-0812">Transmembrane</keyword>
<evidence type="ECO:0000256" key="2">
    <source>
        <dbReference type="ARBA" id="ARBA00022475"/>
    </source>
</evidence>
<evidence type="ECO:0000256" key="7">
    <source>
        <dbReference type="ARBA" id="ARBA00023136"/>
    </source>
</evidence>
<protein>
    <recommendedName>
        <fullName evidence="11">Glycosyltransferase RgtA/B/C/D-like domain-containing protein</fullName>
    </recommendedName>
</protein>
<dbReference type="RefSeq" id="WP_184169205.1">
    <property type="nucleotide sequence ID" value="NZ_JACHGF010000001.1"/>
</dbReference>
<name>A0A840TCT4_9BACT</name>
<keyword evidence="10" id="KW-1185">Reference proteome</keyword>
<dbReference type="EMBL" id="JACHGF010000001">
    <property type="protein sequence ID" value="MBB5281886.1"/>
    <property type="molecule type" value="Genomic_DNA"/>
</dbReference>
<dbReference type="PANTHER" id="PTHR33908">
    <property type="entry name" value="MANNOSYLTRANSFERASE YKCB-RELATED"/>
    <property type="match status" value="1"/>
</dbReference>
<evidence type="ECO:0000256" key="4">
    <source>
        <dbReference type="ARBA" id="ARBA00022679"/>
    </source>
</evidence>
<gene>
    <name evidence="9" type="ORF">HNQ92_000007</name>
</gene>
<dbReference type="InterPro" id="IPR050297">
    <property type="entry name" value="LipidA_mod_glycosyltrf_83"/>
</dbReference>
<evidence type="ECO:0000256" key="1">
    <source>
        <dbReference type="ARBA" id="ARBA00004651"/>
    </source>
</evidence>
<feature type="transmembrane region" description="Helical" evidence="8">
    <location>
        <begin position="209"/>
        <end position="224"/>
    </location>
</feature>
<feature type="transmembrane region" description="Helical" evidence="8">
    <location>
        <begin position="187"/>
        <end position="203"/>
    </location>
</feature>
<keyword evidence="7 8" id="KW-0472">Membrane</keyword>
<comment type="subcellular location">
    <subcellularLocation>
        <location evidence="1">Cell membrane</location>
        <topology evidence="1">Multi-pass membrane protein</topology>
    </subcellularLocation>
</comment>
<feature type="transmembrane region" description="Helical" evidence="8">
    <location>
        <begin position="105"/>
        <end position="125"/>
    </location>
</feature>
<keyword evidence="3" id="KW-0328">Glycosyltransferase</keyword>
<keyword evidence="2" id="KW-1003">Cell membrane</keyword>
<dbReference type="GO" id="GO:0005886">
    <property type="term" value="C:plasma membrane"/>
    <property type="evidence" value="ECO:0007669"/>
    <property type="project" value="UniProtKB-SubCell"/>
</dbReference>
<keyword evidence="6 8" id="KW-1133">Transmembrane helix</keyword>
<dbReference type="GO" id="GO:0016763">
    <property type="term" value="F:pentosyltransferase activity"/>
    <property type="evidence" value="ECO:0007669"/>
    <property type="project" value="TreeGrafter"/>
</dbReference>
<evidence type="ECO:0000256" key="3">
    <source>
        <dbReference type="ARBA" id="ARBA00022676"/>
    </source>
</evidence>
<dbReference type="GO" id="GO:0009103">
    <property type="term" value="P:lipopolysaccharide biosynthetic process"/>
    <property type="evidence" value="ECO:0007669"/>
    <property type="project" value="UniProtKB-ARBA"/>
</dbReference>